<dbReference type="Proteomes" id="UP000192758">
    <property type="component" value="Unassembled WGS sequence"/>
</dbReference>
<accession>A0A1W0E8V8</accession>
<evidence type="ECO:0000313" key="4">
    <source>
        <dbReference type="Proteomes" id="UP000192758"/>
    </source>
</evidence>
<keyword evidence="1" id="KW-0472">Membrane</keyword>
<dbReference type="VEuPathDB" id="MicrosporidiaDB:EHP00_473"/>
<keyword evidence="1" id="KW-1133">Transmembrane helix</keyword>
<organism evidence="2 4">
    <name type="scientific">Ecytonucleospora hepatopenaei</name>
    <dbReference type="NCBI Taxonomy" id="646526"/>
    <lineage>
        <taxon>Eukaryota</taxon>
        <taxon>Fungi</taxon>
        <taxon>Fungi incertae sedis</taxon>
        <taxon>Microsporidia</taxon>
        <taxon>Enterocytozoonidae</taxon>
        <taxon>Ecytonucleospora</taxon>
    </lineage>
</organism>
<evidence type="ECO:0000313" key="2">
    <source>
        <dbReference type="EMBL" id="OQS55695.1"/>
    </source>
</evidence>
<gene>
    <name evidence="2" type="ORF">EHP00_2590</name>
    <name evidence="3" type="ORF">EHP00_473</name>
</gene>
<reference evidence="2 4" key="1">
    <citation type="journal article" date="2017" name="Environ. Microbiol.">
        <title>Decay of the glycolytic pathway and adaptation to intranuclear parasitism within Enterocytozoonidae microsporidia.</title>
        <authorList>
            <person name="Wiredu Boakye D."/>
            <person name="Jaroenlak P."/>
            <person name="Prachumwat A."/>
            <person name="Williams T.A."/>
            <person name="Bateman K.S."/>
            <person name="Itsathitphaisarn O."/>
            <person name="Sritunyalucksana K."/>
            <person name="Paszkiewicz K.H."/>
            <person name="Moore K.A."/>
            <person name="Stentiford G.D."/>
            <person name="Williams B.A."/>
        </authorList>
    </citation>
    <scope>NUCLEOTIDE SEQUENCE [LARGE SCALE GENOMIC DNA]</scope>
    <source>
        <strain evidence="2 4">TH1</strain>
    </source>
</reference>
<dbReference type="EMBL" id="MNPJ01000003">
    <property type="protein sequence ID" value="OQS55695.1"/>
    <property type="molecule type" value="Genomic_DNA"/>
</dbReference>
<protein>
    <submittedName>
        <fullName evidence="2">Uncharacterized protein</fullName>
    </submittedName>
</protein>
<feature type="transmembrane region" description="Helical" evidence="1">
    <location>
        <begin position="319"/>
        <end position="341"/>
    </location>
</feature>
<sequence length="357" mass="41573">MILIFLIFVYFVFSTSLITKRCDENTELIVPKDTKLLLTETLEISSKHMGQHGYFTIYEFKNDIPEISYTSTHVKYNFTLEILKDQYLEVNGKKCKILDNTIIDNFDGELQLVDNSNDLMYLGMVTQKSSLYRATINKEIKLLIEMPLEVSITCKDDIRFVMKNNRLSVTDKCISKPLNLNYIKRIARKPRNGETPVNNYNKYFDHILTNVDFAASEEEEMFKNLDGMFLFKKSFLDKLSDLSYSGLSMKNLKETYQFNIKTENDGVKLENKYRFNAEFEVKKTPIPPVIPDIDIKPKDILPASESKPKKEEKKESKTALILSIIIPISIVMLLIISYLIYIKIKTSKQKNQNQYNF</sequence>
<evidence type="ECO:0000256" key="1">
    <source>
        <dbReference type="SAM" id="Phobius"/>
    </source>
</evidence>
<dbReference type="AlphaFoldDB" id="A0A1W0E8V8"/>
<comment type="caution">
    <text evidence="2">The sequence shown here is derived from an EMBL/GenBank/DDBJ whole genome shotgun (WGS) entry which is preliminary data.</text>
</comment>
<keyword evidence="4" id="KW-1185">Reference proteome</keyword>
<dbReference type="EMBL" id="MNPJ01000002">
    <property type="protein sequence ID" value="OQS55756.1"/>
    <property type="molecule type" value="Genomic_DNA"/>
</dbReference>
<keyword evidence="1" id="KW-0812">Transmembrane</keyword>
<evidence type="ECO:0000313" key="3">
    <source>
        <dbReference type="EMBL" id="OQS55756.1"/>
    </source>
</evidence>
<proteinExistence type="predicted"/>
<name>A0A1W0E8V8_9MICR</name>
<dbReference type="VEuPathDB" id="MicrosporidiaDB:EHP00_2590"/>